<organism evidence="6 7">
    <name type="scientific">Phrynosoma platyrhinos</name>
    <name type="common">Desert horned lizard</name>
    <dbReference type="NCBI Taxonomy" id="52577"/>
    <lineage>
        <taxon>Eukaryota</taxon>
        <taxon>Metazoa</taxon>
        <taxon>Chordata</taxon>
        <taxon>Craniata</taxon>
        <taxon>Vertebrata</taxon>
        <taxon>Euteleostomi</taxon>
        <taxon>Lepidosauria</taxon>
        <taxon>Squamata</taxon>
        <taxon>Bifurcata</taxon>
        <taxon>Unidentata</taxon>
        <taxon>Episquamata</taxon>
        <taxon>Toxicofera</taxon>
        <taxon>Iguania</taxon>
        <taxon>Phrynosomatidae</taxon>
        <taxon>Phrynosomatinae</taxon>
        <taxon>Phrynosoma</taxon>
    </lineage>
</organism>
<sequence>MTAEEEDEGKKEGAYRRGELKGLPIPTAPPPSLNRKHRRFHLSNRTETSRKPIGFPESLSPIATRLTDSAFFCRSNRQPLMTSVMANKTTPLCAGAVNVPYGHVIGNEKWKGSQIAQGLQGKVKLILEDGLGVVDFHLSNRSCVLYISEADLAFSLQGIVIVEKTPISDQYFPTVQKFVVLELGMTLLPVANQGEAAQLIIQLLCEQSKDRASNLFLMKKCPKLLEASVFQTVQQIPGVGKTKALLLLEHFGNLHQLCNASVPELELVVGHSLAQQIHAFFTQTK</sequence>
<protein>
    <recommendedName>
        <fullName evidence="8">Fanconi anemia core complex-associated protein 24</fullName>
    </recommendedName>
</protein>
<dbReference type="Gene3D" id="1.10.150.20">
    <property type="entry name" value="5' to 3' exonuclease, C-terminal subdomain"/>
    <property type="match status" value="1"/>
</dbReference>
<dbReference type="InterPro" id="IPR041663">
    <property type="entry name" value="DisA/LigA_HHH"/>
</dbReference>
<accession>A0ABQ7SQI8</accession>
<feature type="compositionally biased region" description="Basic and acidic residues" evidence="3">
    <location>
        <begin position="8"/>
        <end position="20"/>
    </location>
</feature>
<dbReference type="Pfam" id="PF17949">
    <property type="entry name" value="PND"/>
    <property type="match status" value="2"/>
</dbReference>
<evidence type="ECO:0000256" key="3">
    <source>
        <dbReference type="SAM" id="MobiDB-lite"/>
    </source>
</evidence>
<evidence type="ECO:0000256" key="2">
    <source>
        <dbReference type="ARBA" id="ARBA00023204"/>
    </source>
</evidence>
<dbReference type="Gene3D" id="3.40.50.10130">
    <property type="match status" value="1"/>
</dbReference>
<reference evidence="6 7" key="1">
    <citation type="journal article" date="2022" name="Gigascience">
        <title>A chromosome-level genome assembly and annotation of the desert horned lizard, Phrynosoma platyrhinos, provides insight into chromosomal rearrangements among reptiles.</title>
        <authorList>
            <person name="Koochekian N."/>
            <person name="Ascanio A."/>
            <person name="Farleigh K."/>
            <person name="Card D.C."/>
            <person name="Schield D.R."/>
            <person name="Castoe T.A."/>
            <person name="Jezkova T."/>
        </authorList>
    </citation>
    <scope>NUCLEOTIDE SEQUENCE [LARGE SCALE GENOMIC DNA]</scope>
    <source>
        <strain evidence="6">NK-2021</strain>
    </source>
</reference>
<evidence type="ECO:0008006" key="8">
    <source>
        <dbReference type="Google" id="ProtNLM"/>
    </source>
</evidence>
<name>A0ABQ7SQI8_PHRPL</name>
<evidence type="ECO:0000259" key="5">
    <source>
        <dbReference type="Pfam" id="PF17949"/>
    </source>
</evidence>
<keyword evidence="1" id="KW-0227">DNA damage</keyword>
<dbReference type="Pfam" id="PF12826">
    <property type="entry name" value="HHH_2"/>
    <property type="match status" value="1"/>
</dbReference>
<dbReference type="InterPro" id="IPR040646">
    <property type="entry name" value="PND"/>
</dbReference>
<dbReference type="InterPro" id="IPR010994">
    <property type="entry name" value="RuvA_2-like"/>
</dbReference>
<comment type="caution">
    <text evidence="6">The sequence shown here is derived from an EMBL/GenBank/DDBJ whole genome shotgun (WGS) entry which is preliminary data.</text>
</comment>
<dbReference type="PANTHER" id="PTHR31786">
    <property type="entry name" value="FANCONI ANEMIA CORE COMPLEX-ASSOCIATED PROTEIN 24"/>
    <property type="match status" value="1"/>
</dbReference>
<dbReference type="InterPro" id="IPR026985">
    <property type="entry name" value="FAAP24"/>
</dbReference>
<feature type="domain" description="Fanconi anemia core complex-associated protein 24 pseudonuclease" evidence="5">
    <location>
        <begin position="97"/>
        <end position="152"/>
    </location>
</feature>
<dbReference type="SUPFAM" id="SSF47781">
    <property type="entry name" value="RuvA domain 2-like"/>
    <property type="match status" value="1"/>
</dbReference>
<dbReference type="Proteomes" id="UP000826234">
    <property type="component" value="Unassembled WGS sequence"/>
</dbReference>
<dbReference type="CDD" id="cd20076">
    <property type="entry name" value="XPF_nuclease_FAAP24"/>
    <property type="match status" value="1"/>
</dbReference>
<feature type="domain" description="Fanconi anemia core complex-associated protein 24 pseudonuclease" evidence="5">
    <location>
        <begin position="155"/>
        <end position="204"/>
    </location>
</feature>
<evidence type="ECO:0000313" key="7">
    <source>
        <dbReference type="Proteomes" id="UP000826234"/>
    </source>
</evidence>
<evidence type="ECO:0000259" key="4">
    <source>
        <dbReference type="Pfam" id="PF12826"/>
    </source>
</evidence>
<keyword evidence="7" id="KW-1185">Reference proteome</keyword>
<dbReference type="PANTHER" id="PTHR31786:SF2">
    <property type="entry name" value="FANCONI ANEMIA CORE COMPLEX-ASSOCIATED PROTEIN 24"/>
    <property type="match status" value="1"/>
</dbReference>
<evidence type="ECO:0000256" key="1">
    <source>
        <dbReference type="ARBA" id="ARBA00022763"/>
    </source>
</evidence>
<dbReference type="EMBL" id="JAIPUX010003776">
    <property type="protein sequence ID" value="KAH0619589.1"/>
    <property type="molecule type" value="Genomic_DNA"/>
</dbReference>
<evidence type="ECO:0000313" key="6">
    <source>
        <dbReference type="EMBL" id="KAH0619589.1"/>
    </source>
</evidence>
<feature type="domain" description="DisA/LigA helix-hairpin-helix motif" evidence="4">
    <location>
        <begin position="236"/>
        <end position="284"/>
    </location>
</feature>
<keyword evidence="2" id="KW-0234">DNA repair</keyword>
<feature type="region of interest" description="Disordered" evidence="3">
    <location>
        <begin position="1"/>
        <end position="37"/>
    </location>
</feature>
<proteinExistence type="predicted"/>
<gene>
    <name evidence="6" type="ORF">JD844_000319</name>
</gene>